<proteinExistence type="predicted"/>
<comment type="caution">
    <text evidence="1">The sequence shown here is derived from an EMBL/GenBank/DDBJ whole genome shotgun (WGS) entry which is preliminary data.</text>
</comment>
<evidence type="ECO:0000313" key="1">
    <source>
        <dbReference type="EMBL" id="MPW26130.1"/>
    </source>
</evidence>
<reference evidence="1 2" key="1">
    <citation type="submission" date="2019-10" db="EMBL/GenBank/DDBJ databases">
        <title>Alkalibaculum tamaniensis sp.nov., a new alkaliphilic acetogen, isolated on methoxylated aromatics from a mud volcano.</title>
        <authorList>
            <person name="Khomyakova M.A."/>
            <person name="Merkel A.Y."/>
            <person name="Bonch-Osmolovskaya E.A."/>
            <person name="Slobodkin A.I."/>
        </authorList>
    </citation>
    <scope>NUCLEOTIDE SEQUENCE [LARGE SCALE GENOMIC DNA]</scope>
    <source>
        <strain evidence="1 2">M08DMB</strain>
    </source>
</reference>
<evidence type="ECO:0000313" key="2">
    <source>
        <dbReference type="Proteomes" id="UP000440004"/>
    </source>
</evidence>
<accession>A0A6A7K9K0</accession>
<gene>
    <name evidence="1" type="ORF">GC105_10045</name>
</gene>
<dbReference type="RefSeq" id="WP_152804334.1">
    <property type="nucleotide sequence ID" value="NZ_WHNX01000014.1"/>
</dbReference>
<sequence>MSHKQDFVPHLEKLFHHLVDVTEPICHNIDSHLASMLIYDTTGIEAFVTENNDKFLNSIIRRVKSMNKGKSSDHINNIAYSKMPKVSSANDEIRKMYINGKFCYAYKFGILTNGLGIVRDITCFDRIKPVISNFLNAHPTIHPKIV</sequence>
<dbReference type="AlphaFoldDB" id="A0A6A7K9K0"/>
<dbReference type="EMBL" id="WHNX01000014">
    <property type="protein sequence ID" value="MPW26130.1"/>
    <property type="molecule type" value="Genomic_DNA"/>
</dbReference>
<organism evidence="1 2">
    <name type="scientific">Alkalibaculum sporogenes</name>
    <dbReference type="NCBI Taxonomy" id="2655001"/>
    <lineage>
        <taxon>Bacteria</taxon>
        <taxon>Bacillati</taxon>
        <taxon>Bacillota</taxon>
        <taxon>Clostridia</taxon>
        <taxon>Eubacteriales</taxon>
        <taxon>Eubacteriaceae</taxon>
        <taxon>Alkalibaculum</taxon>
    </lineage>
</organism>
<protein>
    <submittedName>
        <fullName evidence="1">Uncharacterized protein</fullName>
    </submittedName>
</protein>
<dbReference type="Proteomes" id="UP000440004">
    <property type="component" value="Unassembled WGS sequence"/>
</dbReference>
<keyword evidence="2" id="KW-1185">Reference proteome</keyword>
<name>A0A6A7K9K0_9FIRM</name>